<evidence type="ECO:0000313" key="2">
    <source>
        <dbReference type="Proteomes" id="UP000462091"/>
    </source>
</evidence>
<accession>A0A844DMZ9</accession>
<gene>
    <name evidence="1" type="ORF">GKE10_09185</name>
</gene>
<name>A0A844DMZ9_9FIRM</name>
<protein>
    <submittedName>
        <fullName evidence="1">Uncharacterized protein</fullName>
    </submittedName>
</protein>
<dbReference type="RefSeq" id="WP_154265798.1">
    <property type="nucleotide sequence ID" value="NZ_WKQM01000017.1"/>
</dbReference>
<proteinExistence type="predicted"/>
<organism evidence="1 2">
    <name type="scientific">Faecalibacterium prausnitzii</name>
    <dbReference type="NCBI Taxonomy" id="853"/>
    <lineage>
        <taxon>Bacteria</taxon>
        <taxon>Bacillati</taxon>
        <taxon>Bacillota</taxon>
        <taxon>Clostridia</taxon>
        <taxon>Eubacteriales</taxon>
        <taxon>Oscillospiraceae</taxon>
        <taxon>Faecalibacterium</taxon>
    </lineage>
</organism>
<sequence length="120" mass="13913">MLIIVQHSFFHRAQLRRKIQNSAATRSGRSAYFSSLPLYCTEKCRCAQDTNLTKNLAFLQTYRRKLGCKGRCRPECCTAKGTQRQDRYGGRGETRFFAQHGKFCKKGLVFLRVLSIIEKR</sequence>
<reference evidence="1 2" key="1">
    <citation type="journal article" date="2019" name="Nat. Med.">
        <title>A library of human gut bacterial isolates paired with longitudinal multiomics data enables mechanistic microbiome research.</title>
        <authorList>
            <person name="Poyet M."/>
            <person name="Groussin M."/>
            <person name="Gibbons S.M."/>
            <person name="Avila-Pacheco J."/>
            <person name="Jiang X."/>
            <person name="Kearney S.M."/>
            <person name="Perrotta A.R."/>
            <person name="Berdy B."/>
            <person name="Zhao S."/>
            <person name="Lieberman T.D."/>
            <person name="Swanson P.K."/>
            <person name="Smith M."/>
            <person name="Roesemann S."/>
            <person name="Alexander J.E."/>
            <person name="Rich S.A."/>
            <person name="Livny J."/>
            <person name="Vlamakis H."/>
            <person name="Clish C."/>
            <person name="Bullock K."/>
            <person name="Deik A."/>
            <person name="Scott J."/>
            <person name="Pierce K.A."/>
            <person name="Xavier R.J."/>
            <person name="Alm E.J."/>
        </authorList>
    </citation>
    <scope>NUCLEOTIDE SEQUENCE [LARGE SCALE GENOMIC DNA]</scope>
    <source>
        <strain evidence="1 2">BIOML-B1</strain>
    </source>
</reference>
<dbReference type="Proteomes" id="UP000462091">
    <property type="component" value="Unassembled WGS sequence"/>
</dbReference>
<dbReference type="AlphaFoldDB" id="A0A844DMZ9"/>
<evidence type="ECO:0000313" key="1">
    <source>
        <dbReference type="EMBL" id="MSC52077.1"/>
    </source>
</evidence>
<dbReference type="EMBL" id="WKQM01000017">
    <property type="protein sequence ID" value="MSC52077.1"/>
    <property type="molecule type" value="Genomic_DNA"/>
</dbReference>
<comment type="caution">
    <text evidence="1">The sequence shown here is derived from an EMBL/GenBank/DDBJ whole genome shotgun (WGS) entry which is preliminary data.</text>
</comment>